<dbReference type="EMBL" id="LR796887">
    <property type="protein sequence ID" value="CAB4172629.1"/>
    <property type="molecule type" value="Genomic_DNA"/>
</dbReference>
<feature type="region of interest" description="Disordered" evidence="1">
    <location>
        <begin position="1"/>
        <end position="21"/>
    </location>
</feature>
<dbReference type="EMBL" id="LR797419">
    <property type="protein sequence ID" value="CAB4215063.1"/>
    <property type="molecule type" value="Genomic_DNA"/>
</dbReference>
<protein>
    <submittedName>
        <fullName evidence="5">Uncharacterized protein</fullName>
    </submittedName>
</protein>
<evidence type="ECO:0000313" key="3">
    <source>
        <dbReference type="EMBL" id="CAB4178596.1"/>
    </source>
</evidence>
<proteinExistence type="predicted"/>
<dbReference type="EMBL" id="LR796966">
    <property type="protein sequence ID" value="CAB4178596.1"/>
    <property type="molecule type" value="Genomic_DNA"/>
</dbReference>
<dbReference type="EMBL" id="LR797054">
    <property type="protein sequence ID" value="CAB4184335.1"/>
    <property type="molecule type" value="Genomic_DNA"/>
</dbReference>
<dbReference type="EMBL" id="LR798407">
    <property type="protein sequence ID" value="CAB5230228.1"/>
    <property type="molecule type" value="Genomic_DNA"/>
</dbReference>
<evidence type="ECO:0000313" key="4">
    <source>
        <dbReference type="EMBL" id="CAB4184335.1"/>
    </source>
</evidence>
<evidence type="ECO:0000313" key="2">
    <source>
        <dbReference type="EMBL" id="CAB4172629.1"/>
    </source>
</evidence>
<dbReference type="EMBL" id="LR797319">
    <property type="protein sequence ID" value="CAB4202870.1"/>
    <property type="molecule type" value="Genomic_DNA"/>
</dbReference>
<accession>A0A6J5S2L4</accession>
<evidence type="ECO:0000313" key="5">
    <source>
        <dbReference type="EMBL" id="CAB4202870.1"/>
    </source>
</evidence>
<reference evidence="5" key="1">
    <citation type="submission" date="2020-05" db="EMBL/GenBank/DDBJ databases">
        <authorList>
            <person name="Chiriac C."/>
            <person name="Salcher M."/>
            <person name="Ghai R."/>
            <person name="Kavagutti S V."/>
        </authorList>
    </citation>
    <scope>NUCLEOTIDE SEQUENCE</scope>
</reference>
<sequence>MNHESIYVRKLTEEQKEKRRASKQGVLLILKEAYRQGSLKEPLSGKAKFYSDESDKRELTGLPGYYPNPILKKYLRGVDGLQYHAHLEEFLDDMEDSISDTSNNDTNI</sequence>
<evidence type="ECO:0000313" key="6">
    <source>
        <dbReference type="EMBL" id="CAB4215063.1"/>
    </source>
</evidence>
<evidence type="ECO:0000313" key="7">
    <source>
        <dbReference type="EMBL" id="CAB5230228.1"/>
    </source>
</evidence>
<name>A0A6J5S2L4_9CAUD</name>
<evidence type="ECO:0000256" key="1">
    <source>
        <dbReference type="SAM" id="MobiDB-lite"/>
    </source>
</evidence>
<gene>
    <name evidence="3" type="ORF">UFOVP1018_52</name>
    <name evidence="4" type="ORF">UFOVP1105_53</name>
    <name evidence="5" type="ORF">UFOVP1372_43</name>
    <name evidence="6" type="ORF">UFOVP1470_54</name>
    <name evidence="7" type="ORF">UFOVP1557_43</name>
    <name evidence="2" type="ORF">UFOVP939_25</name>
</gene>
<feature type="compositionally biased region" description="Basic and acidic residues" evidence="1">
    <location>
        <begin position="1"/>
        <end position="17"/>
    </location>
</feature>
<organism evidence="5">
    <name type="scientific">uncultured Caudovirales phage</name>
    <dbReference type="NCBI Taxonomy" id="2100421"/>
    <lineage>
        <taxon>Viruses</taxon>
        <taxon>Duplodnaviria</taxon>
        <taxon>Heunggongvirae</taxon>
        <taxon>Uroviricota</taxon>
        <taxon>Caudoviricetes</taxon>
        <taxon>Peduoviridae</taxon>
        <taxon>Maltschvirus</taxon>
        <taxon>Maltschvirus maltsch</taxon>
    </lineage>
</organism>